<dbReference type="Proteomes" id="UP000008229">
    <property type="component" value="Chromosome"/>
</dbReference>
<feature type="domain" description="CHAD" evidence="1">
    <location>
        <begin position="4"/>
        <end position="298"/>
    </location>
</feature>
<dbReference type="SMART" id="SM00880">
    <property type="entry name" value="CHAD"/>
    <property type="match status" value="1"/>
</dbReference>
<name>D3F148_CONWI</name>
<dbReference type="PANTHER" id="PTHR39339:SF1">
    <property type="entry name" value="CHAD DOMAIN-CONTAINING PROTEIN"/>
    <property type="match status" value="1"/>
</dbReference>
<proteinExistence type="predicted"/>
<dbReference type="PROSITE" id="PS51708">
    <property type="entry name" value="CHAD"/>
    <property type="match status" value="1"/>
</dbReference>
<accession>D3F148</accession>
<dbReference type="EMBL" id="CP001854">
    <property type="protein sequence ID" value="ADB50124.1"/>
    <property type="molecule type" value="Genomic_DNA"/>
</dbReference>
<dbReference type="OrthoDB" id="9810907at2"/>
<dbReference type="KEGG" id="cwo:Cwoe_1697"/>
<reference evidence="3" key="2">
    <citation type="submission" date="2010-01" db="EMBL/GenBank/DDBJ databases">
        <title>The complete genome of Conexibacter woesei DSM 14684.</title>
        <authorList>
            <consortium name="US DOE Joint Genome Institute (JGI-PGF)"/>
            <person name="Lucas S."/>
            <person name="Copeland A."/>
            <person name="Lapidus A."/>
            <person name="Glavina del Rio T."/>
            <person name="Dalin E."/>
            <person name="Tice H."/>
            <person name="Bruce D."/>
            <person name="Goodwin L."/>
            <person name="Pitluck S."/>
            <person name="Kyrpides N."/>
            <person name="Mavromatis K."/>
            <person name="Ivanova N."/>
            <person name="Mikhailova N."/>
            <person name="Chertkov O."/>
            <person name="Brettin T."/>
            <person name="Detter J.C."/>
            <person name="Han C."/>
            <person name="Larimer F."/>
            <person name="Land M."/>
            <person name="Hauser L."/>
            <person name="Markowitz V."/>
            <person name="Cheng J.-F."/>
            <person name="Hugenholtz P."/>
            <person name="Woyke T."/>
            <person name="Wu D."/>
            <person name="Pukall R."/>
            <person name="Steenblock K."/>
            <person name="Schneider S."/>
            <person name="Klenk H.-P."/>
            <person name="Eisen J.A."/>
        </authorList>
    </citation>
    <scope>NUCLEOTIDE SEQUENCE [LARGE SCALE GENOMIC DNA]</scope>
    <source>
        <strain evidence="3">DSM 14684 / CIP 108061 / JCM 11494 / NBRC 100937 / ID131577</strain>
    </source>
</reference>
<reference evidence="2 3" key="1">
    <citation type="journal article" date="2010" name="Stand. Genomic Sci.">
        <title>Complete genome sequence of Conexibacter woesei type strain (ID131577).</title>
        <authorList>
            <person name="Pukall R."/>
            <person name="Lapidus A."/>
            <person name="Glavina Del Rio T."/>
            <person name="Copeland A."/>
            <person name="Tice H."/>
            <person name="Cheng J.-F."/>
            <person name="Lucas S."/>
            <person name="Chen F."/>
            <person name="Nolan M."/>
            <person name="Bruce D."/>
            <person name="Goodwin L."/>
            <person name="Pitluck S."/>
            <person name="Mavromatis K."/>
            <person name="Ivanova N."/>
            <person name="Ovchinnikova G."/>
            <person name="Pati A."/>
            <person name="Chen A."/>
            <person name="Palaniappan K."/>
            <person name="Land M."/>
            <person name="Hauser L."/>
            <person name="Chang Y.-J."/>
            <person name="Jeffries C.D."/>
            <person name="Chain P."/>
            <person name="Meincke L."/>
            <person name="Sims D."/>
            <person name="Brettin T."/>
            <person name="Detter J.C."/>
            <person name="Rohde M."/>
            <person name="Goeker M."/>
            <person name="Bristow J."/>
            <person name="Eisen J.A."/>
            <person name="Markowitz V."/>
            <person name="Kyrpides N.C."/>
            <person name="Klenk H.-P."/>
            <person name="Hugenholtz P."/>
        </authorList>
    </citation>
    <scope>NUCLEOTIDE SEQUENCE [LARGE SCALE GENOMIC DNA]</scope>
    <source>
        <strain evidence="3">DSM 14684 / CIP 108061 / JCM 11494 / NBRC 100937 / ID131577</strain>
    </source>
</reference>
<evidence type="ECO:0000313" key="2">
    <source>
        <dbReference type="EMBL" id="ADB50124.1"/>
    </source>
</evidence>
<evidence type="ECO:0000259" key="1">
    <source>
        <dbReference type="PROSITE" id="PS51708"/>
    </source>
</evidence>
<dbReference type="STRING" id="469383.Cwoe_1697"/>
<dbReference type="InterPro" id="IPR038186">
    <property type="entry name" value="CHAD_dom_sf"/>
</dbReference>
<dbReference type="AlphaFoldDB" id="D3F148"/>
<organism evidence="2 3">
    <name type="scientific">Conexibacter woesei (strain DSM 14684 / CCUG 47730 / CIP 108061 / JCM 11494 / NBRC 100937 / ID131577)</name>
    <dbReference type="NCBI Taxonomy" id="469383"/>
    <lineage>
        <taxon>Bacteria</taxon>
        <taxon>Bacillati</taxon>
        <taxon>Actinomycetota</taxon>
        <taxon>Thermoleophilia</taxon>
        <taxon>Solirubrobacterales</taxon>
        <taxon>Conexibacteraceae</taxon>
        <taxon>Conexibacter</taxon>
    </lineage>
</organism>
<dbReference type="eggNOG" id="COG5607">
    <property type="taxonomic scope" value="Bacteria"/>
</dbReference>
<protein>
    <submittedName>
        <fullName evidence="2">CHAD domain containing protein</fullName>
    </submittedName>
</protein>
<sequence>MAYRLSIADELPTSVRACAREQLQGAIDQLDGGGGDDPATAIHEARKHLKKLRALLRLVRPALGEETYRRENDALRDAARQLSATRDADVLVATVEALARDAAGQLPASDFAALRDALAAEAAARRAQPAAATGDAEATATAVALELRDALARVEEWPLADSDWETVVASVTRAYARGRRDGRRAAELPTVEALHQWRKRVKDLWYHHRLLKPVWPDVISAYGEEAHVLSELLGDDHDLAVLRDRLVAGVALPPGAAADLTALLGLVDERRARLQADARRLGTRLYAESPKAFERRWRRWVEAAVADAGEEQPA</sequence>
<dbReference type="Gene3D" id="1.40.20.10">
    <property type="entry name" value="CHAD domain"/>
    <property type="match status" value="1"/>
</dbReference>
<dbReference type="RefSeq" id="WP_012933175.1">
    <property type="nucleotide sequence ID" value="NC_013739.1"/>
</dbReference>
<dbReference type="HOGENOM" id="CLU_074535_0_0_11"/>
<dbReference type="Pfam" id="PF05235">
    <property type="entry name" value="CHAD"/>
    <property type="match status" value="1"/>
</dbReference>
<evidence type="ECO:0000313" key="3">
    <source>
        <dbReference type="Proteomes" id="UP000008229"/>
    </source>
</evidence>
<dbReference type="PANTHER" id="PTHR39339">
    <property type="entry name" value="SLR1444 PROTEIN"/>
    <property type="match status" value="1"/>
</dbReference>
<keyword evidence="3" id="KW-1185">Reference proteome</keyword>
<dbReference type="InterPro" id="IPR007899">
    <property type="entry name" value="CHAD_dom"/>
</dbReference>
<gene>
    <name evidence="2" type="ordered locus">Cwoe_1697</name>
</gene>